<accession>A0ACB7VN72</accession>
<name>A0ACB7VN72_DIOAL</name>
<evidence type="ECO:0000313" key="2">
    <source>
        <dbReference type="Proteomes" id="UP000827976"/>
    </source>
</evidence>
<comment type="caution">
    <text evidence="1">The sequence shown here is derived from an EMBL/GenBank/DDBJ whole genome shotgun (WGS) entry which is preliminary data.</text>
</comment>
<reference evidence="2" key="1">
    <citation type="journal article" date="2022" name="Nat. Commun.">
        <title>Chromosome evolution and the genetic basis of agronomically important traits in greater yam.</title>
        <authorList>
            <person name="Bredeson J.V."/>
            <person name="Lyons J.B."/>
            <person name="Oniyinde I.O."/>
            <person name="Okereke N.R."/>
            <person name="Kolade O."/>
            <person name="Nnabue I."/>
            <person name="Nwadili C.O."/>
            <person name="Hribova E."/>
            <person name="Parker M."/>
            <person name="Nwogha J."/>
            <person name="Shu S."/>
            <person name="Carlson J."/>
            <person name="Kariba R."/>
            <person name="Muthemba S."/>
            <person name="Knop K."/>
            <person name="Barton G.J."/>
            <person name="Sherwood A.V."/>
            <person name="Lopez-Montes A."/>
            <person name="Asiedu R."/>
            <person name="Jamnadass R."/>
            <person name="Muchugi A."/>
            <person name="Goodstein D."/>
            <person name="Egesi C.N."/>
            <person name="Featherston J."/>
            <person name="Asfaw A."/>
            <person name="Simpson G.G."/>
            <person name="Dolezel J."/>
            <person name="Hendre P.S."/>
            <person name="Van Deynze A."/>
            <person name="Kumar P.L."/>
            <person name="Obidiegwu J.E."/>
            <person name="Bhattacharjee R."/>
            <person name="Rokhsar D.S."/>
        </authorList>
    </citation>
    <scope>NUCLEOTIDE SEQUENCE [LARGE SCALE GENOMIC DNA]</scope>
    <source>
        <strain evidence="2">cv. TDa95/00328</strain>
    </source>
</reference>
<sequence length="158" mass="17653">MAVVSGLVGFVVVVFSLVMVVLVPLFEAQACFPLLYPQLLVDLNHYYSEQYDDYLTIKRPGFFVGLAWVDLLFLWPLSIANVYGILARKPWVNTTTLMAGVSSLTAMGAVMGEVLNNYTEIEALLILLERYVPNIGFSFSAILYSFLPSISSWWGVQL</sequence>
<keyword evidence="2" id="KW-1185">Reference proteome</keyword>
<protein>
    <submittedName>
        <fullName evidence="1">Sigma intracellular receptor 2 protein</fullName>
    </submittedName>
</protein>
<dbReference type="Proteomes" id="UP000827976">
    <property type="component" value="Chromosome 8"/>
</dbReference>
<evidence type="ECO:0000313" key="1">
    <source>
        <dbReference type="EMBL" id="KAH7675651.1"/>
    </source>
</evidence>
<gene>
    <name evidence="1" type="ORF">IHE45_08G149700</name>
</gene>
<dbReference type="EMBL" id="CM037018">
    <property type="protein sequence ID" value="KAH7675651.1"/>
    <property type="molecule type" value="Genomic_DNA"/>
</dbReference>
<organism evidence="1 2">
    <name type="scientific">Dioscorea alata</name>
    <name type="common">Purple yam</name>
    <dbReference type="NCBI Taxonomy" id="55571"/>
    <lineage>
        <taxon>Eukaryota</taxon>
        <taxon>Viridiplantae</taxon>
        <taxon>Streptophyta</taxon>
        <taxon>Embryophyta</taxon>
        <taxon>Tracheophyta</taxon>
        <taxon>Spermatophyta</taxon>
        <taxon>Magnoliopsida</taxon>
        <taxon>Liliopsida</taxon>
        <taxon>Dioscoreales</taxon>
        <taxon>Dioscoreaceae</taxon>
        <taxon>Dioscorea</taxon>
    </lineage>
</organism>
<keyword evidence="1" id="KW-0675">Receptor</keyword>
<proteinExistence type="predicted"/>